<dbReference type="InterPro" id="IPR002376">
    <property type="entry name" value="Formyl_transf_N"/>
</dbReference>
<accession>A0A1G6L8S7</accession>
<dbReference type="PANTHER" id="PTHR11138:SF5">
    <property type="entry name" value="METHIONYL-TRNA FORMYLTRANSFERASE, MITOCHONDRIAL"/>
    <property type="match status" value="1"/>
</dbReference>
<evidence type="ECO:0000256" key="3">
    <source>
        <dbReference type="ARBA" id="ARBA00012261"/>
    </source>
</evidence>
<dbReference type="FunFam" id="3.40.50.170:FF:000004">
    <property type="entry name" value="Methionyl-tRNA formyltransferase"/>
    <property type="match status" value="1"/>
</dbReference>
<dbReference type="Pfam" id="PF02911">
    <property type="entry name" value="Formyl_trans_C"/>
    <property type="match status" value="1"/>
</dbReference>
<feature type="domain" description="Formyl transferase C-terminal" evidence="10">
    <location>
        <begin position="200"/>
        <end position="299"/>
    </location>
</feature>
<evidence type="ECO:0000313" key="11">
    <source>
        <dbReference type="EMBL" id="SDC39664.1"/>
    </source>
</evidence>
<keyword evidence="6 8" id="KW-0648">Protein biosynthesis</keyword>
<reference evidence="12" key="1">
    <citation type="submission" date="2016-09" db="EMBL/GenBank/DDBJ databases">
        <authorList>
            <person name="Varghese N."/>
            <person name="Submissions S."/>
        </authorList>
    </citation>
    <scope>NUCLEOTIDE SEQUENCE [LARGE SCALE GENOMIC DNA]</scope>
    <source>
        <strain evidence="12">25nlg</strain>
    </source>
</reference>
<evidence type="ECO:0000259" key="9">
    <source>
        <dbReference type="Pfam" id="PF00551"/>
    </source>
</evidence>
<dbReference type="FunFam" id="3.40.50.12230:FF:000001">
    <property type="entry name" value="Methionyl-tRNA formyltransferase"/>
    <property type="match status" value="1"/>
</dbReference>
<evidence type="ECO:0000256" key="6">
    <source>
        <dbReference type="ARBA" id="ARBA00022917"/>
    </source>
</evidence>
<gene>
    <name evidence="8" type="primary">fmt</name>
    <name evidence="11" type="ORF">SAMN05421737_10843</name>
</gene>
<evidence type="ECO:0000256" key="1">
    <source>
        <dbReference type="ARBA" id="ARBA00002606"/>
    </source>
</evidence>
<dbReference type="STRING" id="1464122.SAMN05421737_10843"/>
<dbReference type="EMBL" id="FMYM01000008">
    <property type="protein sequence ID" value="SDC39664.1"/>
    <property type="molecule type" value="Genomic_DNA"/>
</dbReference>
<feature type="binding site" evidence="8">
    <location>
        <begin position="106"/>
        <end position="109"/>
    </location>
    <ligand>
        <name>(6S)-5,6,7,8-tetrahydrofolate</name>
        <dbReference type="ChEBI" id="CHEBI:57453"/>
    </ligand>
</feature>
<evidence type="ECO:0000256" key="5">
    <source>
        <dbReference type="ARBA" id="ARBA00022679"/>
    </source>
</evidence>
<evidence type="ECO:0000256" key="8">
    <source>
        <dbReference type="HAMAP-Rule" id="MF_00182"/>
    </source>
</evidence>
<dbReference type="OrthoDB" id="9802815at2"/>
<dbReference type="EC" id="2.1.2.9" evidence="3 8"/>
<comment type="function">
    <text evidence="1 8">Attaches a formyl group to the free amino group of methionyl-tRNA(fMet). The formyl group appears to play a dual role in the initiator identity of N-formylmethionyl-tRNA by promoting its recognition by IF2 and preventing the misappropriation of this tRNA by the elongation apparatus.</text>
</comment>
<dbReference type="PANTHER" id="PTHR11138">
    <property type="entry name" value="METHIONYL-TRNA FORMYLTRANSFERASE"/>
    <property type="match status" value="1"/>
</dbReference>
<dbReference type="InterPro" id="IPR011034">
    <property type="entry name" value="Formyl_transferase-like_C_sf"/>
</dbReference>
<dbReference type="AlphaFoldDB" id="A0A1G6L8S7"/>
<dbReference type="GO" id="GO:0004479">
    <property type="term" value="F:methionyl-tRNA formyltransferase activity"/>
    <property type="evidence" value="ECO:0007669"/>
    <property type="project" value="UniProtKB-UniRule"/>
</dbReference>
<feature type="domain" description="Formyl transferase N-terminal" evidence="9">
    <location>
        <begin position="1"/>
        <end position="175"/>
    </location>
</feature>
<evidence type="ECO:0000256" key="7">
    <source>
        <dbReference type="ARBA" id="ARBA00048558"/>
    </source>
</evidence>
<keyword evidence="12" id="KW-1185">Reference proteome</keyword>
<evidence type="ECO:0000256" key="4">
    <source>
        <dbReference type="ARBA" id="ARBA00016014"/>
    </source>
</evidence>
<evidence type="ECO:0000256" key="2">
    <source>
        <dbReference type="ARBA" id="ARBA00010699"/>
    </source>
</evidence>
<dbReference type="RefSeq" id="WP_090776055.1">
    <property type="nucleotide sequence ID" value="NZ_FMYM01000008.1"/>
</dbReference>
<keyword evidence="5 8" id="KW-0808">Transferase</keyword>
<dbReference type="GO" id="GO:0005829">
    <property type="term" value="C:cytosol"/>
    <property type="evidence" value="ECO:0007669"/>
    <property type="project" value="TreeGrafter"/>
</dbReference>
<dbReference type="InterPro" id="IPR036477">
    <property type="entry name" value="Formyl_transf_N_sf"/>
</dbReference>
<comment type="similarity">
    <text evidence="2 8">Belongs to the Fmt family.</text>
</comment>
<organism evidence="11 12">
    <name type="scientific">Shouchella lonarensis</name>
    <dbReference type="NCBI Taxonomy" id="1464122"/>
    <lineage>
        <taxon>Bacteria</taxon>
        <taxon>Bacillati</taxon>
        <taxon>Bacillota</taxon>
        <taxon>Bacilli</taxon>
        <taxon>Bacillales</taxon>
        <taxon>Bacillaceae</taxon>
        <taxon>Shouchella</taxon>
    </lineage>
</organism>
<dbReference type="Gene3D" id="3.40.50.170">
    <property type="entry name" value="Formyl transferase, N-terminal domain"/>
    <property type="match status" value="1"/>
</dbReference>
<dbReference type="CDD" id="cd08704">
    <property type="entry name" value="Met_tRNA_FMT_C"/>
    <property type="match status" value="1"/>
</dbReference>
<dbReference type="PROSITE" id="PS00373">
    <property type="entry name" value="GART"/>
    <property type="match status" value="1"/>
</dbReference>
<dbReference type="NCBIfam" id="TIGR00460">
    <property type="entry name" value="fmt"/>
    <property type="match status" value="1"/>
</dbReference>
<dbReference type="InterPro" id="IPR037022">
    <property type="entry name" value="Formyl_trans_C_sf"/>
</dbReference>
<dbReference type="Pfam" id="PF00551">
    <property type="entry name" value="Formyl_trans_N"/>
    <property type="match status" value="1"/>
</dbReference>
<dbReference type="InterPro" id="IPR005794">
    <property type="entry name" value="Fmt"/>
</dbReference>
<dbReference type="HAMAP" id="MF_00182">
    <property type="entry name" value="Formyl_trans"/>
    <property type="match status" value="1"/>
</dbReference>
<evidence type="ECO:0000313" key="12">
    <source>
        <dbReference type="Proteomes" id="UP000242662"/>
    </source>
</evidence>
<dbReference type="SUPFAM" id="SSF53328">
    <property type="entry name" value="Formyltransferase"/>
    <property type="match status" value="1"/>
</dbReference>
<dbReference type="InterPro" id="IPR005793">
    <property type="entry name" value="Formyl_trans_C"/>
</dbReference>
<dbReference type="SUPFAM" id="SSF50486">
    <property type="entry name" value="FMT C-terminal domain-like"/>
    <property type="match status" value="1"/>
</dbReference>
<proteinExistence type="inferred from homology"/>
<evidence type="ECO:0000259" key="10">
    <source>
        <dbReference type="Pfam" id="PF02911"/>
    </source>
</evidence>
<comment type="catalytic activity">
    <reaction evidence="7 8">
        <text>L-methionyl-tRNA(fMet) + (6R)-10-formyltetrahydrofolate = N-formyl-L-methionyl-tRNA(fMet) + (6S)-5,6,7,8-tetrahydrofolate + H(+)</text>
        <dbReference type="Rhea" id="RHEA:24380"/>
        <dbReference type="Rhea" id="RHEA-COMP:9952"/>
        <dbReference type="Rhea" id="RHEA-COMP:9953"/>
        <dbReference type="ChEBI" id="CHEBI:15378"/>
        <dbReference type="ChEBI" id="CHEBI:57453"/>
        <dbReference type="ChEBI" id="CHEBI:78530"/>
        <dbReference type="ChEBI" id="CHEBI:78844"/>
        <dbReference type="ChEBI" id="CHEBI:195366"/>
        <dbReference type="EC" id="2.1.2.9"/>
    </reaction>
</comment>
<dbReference type="Gene3D" id="3.10.25.10">
    <property type="entry name" value="Formyl transferase, C-terminal domain"/>
    <property type="match status" value="1"/>
</dbReference>
<dbReference type="Proteomes" id="UP000242662">
    <property type="component" value="Unassembled WGS sequence"/>
</dbReference>
<dbReference type="InterPro" id="IPR041711">
    <property type="entry name" value="Met-tRNA-FMT_N"/>
</dbReference>
<protein>
    <recommendedName>
        <fullName evidence="4 8">Methionyl-tRNA formyltransferase</fullName>
        <ecNumber evidence="3 8">2.1.2.9</ecNumber>
    </recommendedName>
</protein>
<sequence length="313" mass="34272">MKIIFMGTPAFSVPILERLVDQFDVCAVVTQPDRPVGRKRQLTPPPVKLAARAHEIPVLQPARIRTDYEAILQLEPDLIVTAAYGQIVPKAVLDAPRYGCINVHASLLPKYRGGAPIHQAIIDGEQETGITIMYMTETLDAGDMLSQRAIPIEMDDDVESMHNKLSVLGADLLLETMGKIEAGTVNRQPQDHAQATFAPNIRREQERINWSKDATALANQVRGMRPWPVAYTTVAGKRMKIWASQVGEAPPEESQPGEIVQIDATGIDVACGEHTTLRLTMVQPEGKKAMAVQQFLQSNHGLTKGAYLGGEDG</sequence>
<dbReference type="InterPro" id="IPR001555">
    <property type="entry name" value="GART_AS"/>
</dbReference>
<name>A0A1G6L8S7_9BACI</name>
<dbReference type="CDD" id="cd08646">
    <property type="entry name" value="FMT_core_Met-tRNA-FMT_N"/>
    <property type="match status" value="1"/>
</dbReference>
<dbReference type="InterPro" id="IPR044135">
    <property type="entry name" value="Met-tRNA-FMT_C"/>
</dbReference>